<evidence type="ECO:0000256" key="3">
    <source>
        <dbReference type="ARBA" id="ARBA00022801"/>
    </source>
</evidence>
<dbReference type="InterPro" id="IPR029021">
    <property type="entry name" value="Prot-tyrosine_phosphatase-like"/>
</dbReference>
<keyword evidence="7" id="KW-1185">Reference proteome</keyword>
<sequence>MHNNLSNDEDDQEDFDLSNFKVDWLDLQFAGSQQKLGICGLPGCRFKDRWRSLVHDIECLKQEGVQDVFCLCTKGEFYLYRTQDILEKYCDAGFTVHHYPIDDGQIPAFVDLIKIIEDLQATVSAGKRTIIHCFGGLGRSCVVAACLMMVMNDSLAHDDVARKLKELRGNGAIQSIKQYNLVTEFRDLLIKHKENADAERQNLSR</sequence>
<evidence type="ECO:0000256" key="4">
    <source>
        <dbReference type="ARBA" id="ARBA00022912"/>
    </source>
</evidence>
<dbReference type="EC" id="3.1.3.48" evidence="2"/>
<protein>
    <recommendedName>
        <fullName evidence="2">protein-tyrosine-phosphatase</fullName>
        <ecNumber evidence="2">3.1.3.48</ecNumber>
    </recommendedName>
</protein>
<keyword evidence="3" id="KW-0378">Hydrolase</keyword>
<evidence type="ECO:0000313" key="6">
    <source>
        <dbReference type="EMBL" id="CAL1537573.1"/>
    </source>
</evidence>
<comment type="caution">
    <text evidence="6">The sequence shown here is derived from an EMBL/GenBank/DDBJ whole genome shotgun (WGS) entry which is preliminary data.</text>
</comment>
<reference evidence="6 7" key="1">
    <citation type="submission" date="2024-04" db="EMBL/GenBank/DDBJ databases">
        <authorList>
            <consortium name="Genoscope - CEA"/>
            <person name="William W."/>
        </authorList>
    </citation>
    <scope>NUCLEOTIDE SEQUENCE [LARGE SCALE GENOMIC DNA]</scope>
</reference>
<comment type="similarity">
    <text evidence="1">Belongs to the protein-tyrosine phosphatase family.</text>
</comment>
<organism evidence="6 7">
    <name type="scientific">Lymnaea stagnalis</name>
    <name type="common">Great pond snail</name>
    <name type="synonym">Helix stagnalis</name>
    <dbReference type="NCBI Taxonomy" id="6523"/>
    <lineage>
        <taxon>Eukaryota</taxon>
        <taxon>Metazoa</taxon>
        <taxon>Spiralia</taxon>
        <taxon>Lophotrochozoa</taxon>
        <taxon>Mollusca</taxon>
        <taxon>Gastropoda</taxon>
        <taxon>Heterobranchia</taxon>
        <taxon>Euthyneura</taxon>
        <taxon>Panpulmonata</taxon>
        <taxon>Hygrophila</taxon>
        <taxon>Lymnaeoidea</taxon>
        <taxon>Lymnaeidae</taxon>
        <taxon>Lymnaea</taxon>
    </lineage>
</organism>
<evidence type="ECO:0000256" key="1">
    <source>
        <dbReference type="ARBA" id="ARBA00009580"/>
    </source>
</evidence>
<dbReference type="AlphaFoldDB" id="A0AAV2HZY1"/>
<evidence type="ECO:0000259" key="5">
    <source>
        <dbReference type="PROSITE" id="PS50056"/>
    </source>
</evidence>
<dbReference type="SUPFAM" id="SSF52799">
    <property type="entry name" value="(Phosphotyrosine protein) phosphatases II"/>
    <property type="match status" value="1"/>
</dbReference>
<dbReference type="InterPro" id="IPR000387">
    <property type="entry name" value="Tyr_Pase_dom"/>
</dbReference>
<dbReference type="EMBL" id="CAXITT010000267">
    <property type="protein sequence ID" value="CAL1537573.1"/>
    <property type="molecule type" value="Genomic_DNA"/>
</dbReference>
<keyword evidence="4" id="KW-0904">Protein phosphatase</keyword>
<dbReference type="GO" id="GO:0004725">
    <property type="term" value="F:protein tyrosine phosphatase activity"/>
    <property type="evidence" value="ECO:0007669"/>
    <property type="project" value="UniProtKB-EC"/>
</dbReference>
<name>A0AAV2HZY1_LYMST</name>
<dbReference type="Gene3D" id="3.90.190.10">
    <property type="entry name" value="Protein tyrosine phosphatase superfamily"/>
    <property type="match status" value="1"/>
</dbReference>
<dbReference type="InterPro" id="IPR050561">
    <property type="entry name" value="PTP"/>
</dbReference>
<dbReference type="FunFam" id="3.90.190.10:FF:000157">
    <property type="entry name" value="Protein-tyrosine phosphatase"/>
    <property type="match status" value="1"/>
</dbReference>
<gene>
    <name evidence="6" type="ORF">GSLYS_00011476001</name>
</gene>
<dbReference type="CDD" id="cd14505">
    <property type="entry name" value="CDKN3-like"/>
    <property type="match status" value="1"/>
</dbReference>
<dbReference type="InterPro" id="IPR003595">
    <property type="entry name" value="Tyr_Pase_cat"/>
</dbReference>
<evidence type="ECO:0000313" key="7">
    <source>
        <dbReference type="Proteomes" id="UP001497497"/>
    </source>
</evidence>
<proteinExistence type="inferred from homology"/>
<feature type="domain" description="Tyrosine specific protein phosphatases" evidence="5">
    <location>
        <begin position="110"/>
        <end position="179"/>
    </location>
</feature>
<dbReference type="InterPro" id="IPR022778">
    <property type="entry name" value="CDKN3"/>
</dbReference>
<evidence type="ECO:0000256" key="2">
    <source>
        <dbReference type="ARBA" id="ARBA00013064"/>
    </source>
</evidence>
<dbReference type="PANTHER" id="PTHR23339">
    <property type="entry name" value="TYROSINE SPECIFIC PROTEIN PHOSPHATASE AND DUAL SPECIFICITY PROTEIN PHOSPHATASE"/>
    <property type="match status" value="1"/>
</dbReference>
<dbReference type="Pfam" id="PF05706">
    <property type="entry name" value="CDKN3"/>
    <property type="match status" value="1"/>
</dbReference>
<dbReference type="SMART" id="SM00404">
    <property type="entry name" value="PTPc_motif"/>
    <property type="match status" value="1"/>
</dbReference>
<dbReference type="Proteomes" id="UP001497497">
    <property type="component" value="Unassembled WGS sequence"/>
</dbReference>
<dbReference type="PROSITE" id="PS50056">
    <property type="entry name" value="TYR_PHOSPHATASE_2"/>
    <property type="match status" value="1"/>
</dbReference>
<accession>A0AAV2HZY1</accession>